<evidence type="ECO:0000256" key="1">
    <source>
        <dbReference type="SAM" id="MobiDB-lite"/>
    </source>
</evidence>
<feature type="region of interest" description="Disordered" evidence="1">
    <location>
        <begin position="549"/>
        <end position="635"/>
    </location>
</feature>
<dbReference type="GO" id="GO:0005911">
    <property type="term" value="C:cell-cell junction"/>
    <property type="evidence" value="ECO:0007669"/>
    <property type="project" value="InterPro"/>
</dbReference>
<accession>A0A922CS91</accession>
<evidence type="ECO:0008006" key="6">
    <source>
        <dbReference type="Google" id="ProtNLM"/>
    </source>
</evidence>
<feature type="domain" description="Dilute" evidence="3">
    <location>
        <begin position="1"/>
        <end position="103"/>
    </location>
</feature>
<dbReference type="EMBL" id="JH668512">
    <property type="protein sequence ID" value="KAG6456439.1"/>
    <property type="molecule type" value="Genomic_DNA"/>
</dbReference>
<comment type="caution">
    <text evidence="4">The sequence shown here is derived from an EMBL/GenBank/DDBJ whole genome shotgun (WGS) entry which is preliminary data.</text>
</comment>
<feature type="compositionally biased region" description="Basic and acidic residues" evidence="1">
    <location>
        <begin position="880"/>
        <end position="891"/>
    </location>
</feature>
<feature type="compositionally biased region" description="Low complexity" evidence="1">
    <location>
        <begin position="812"/>
        <end position="846"/>
    </location>
</feature>
<feature type="compositionally biased region" description="Low complexity" evidence="1">
    <location>
        <begin position="549"/>
        <end position="570"/>
    </location>
</feature>
<reference evidence="4" key="1">
    <citation type="journal article" date="2016" name="Insect Biochem. Mol. Biol.">
        <title>Multifaceted biological insights from a draft genome sequence of the tobacco hornworm moth, Manduca sexta.</title>
        <authorList>
            <person name="Kanost M.R."/>
            <person name="Arrese E.L."/>
            <person name="Cao X."/>
            <person name="Chen Y.R."/>
            <person name="Chellapilla S."/>
            <person name="Goldsmith M.R."/>
            <person name="Grosse-Wilde E."/>
            <person name="Heckel D.G."/>
            <person name="Herndon N."/>
            <person name="Jiang H."/>
            <person name="Papanicolaou A."/>
            <person name="Qu J."/>
            <person name="Soulages J.L."/>
            <person name="Vogel H."/>
            <person name="Walters J."/>
            <person name="Waterhouse R.M."/>
            <person name="Ahn S.J."/>
            <person name="Almeida F.C."/>
            <person name="An C."/>
            <person name="Aqrawi P."/>
            <person name="Bretschneider A."/>
            <person name="Bryant W.B."/>
            <person name="Bucks S."/>
            <person name="Chao H."/>
            <person name="Chevignon G."/>
            <person name="Christen J.M."/>
            <person name="Clarke D.F."/>
            <person name="Dittmer N.T."/>
            <person name="Ferguson L.C.F."/>
            <person name="Garavelou S."/>
            <person name="Gordon K.H.J."/>
            <person name="Gunaratna R.T."/>
            <person name="Han Y."/>
            <person name="Hauser F."/>
            <person name="He Y."/>
            <person name="Heidel-Fischer H."/>
            <person name="Hirsh A."/>
            <person name="Hu Y."/>
            <person name="Jiang H."/>
            <person name="Kalra D."/>
            <person name="Klinner C."/>
            <person name="Konig C."/>
            <person name="Kovar C."/>
            <person name="Kroll A.R."/>
            <person name="Kuwar S.S."/>
            <person name="Lee S.L."/>
            <person name="Lehman R."/>
            <person name="Li K."/>
            <person name="Li Z."/>
            <person name="Liang H."/>
            <person name="Lovelace S."/>
            <person name="Lu Z."/>
            <person name="Mansfield J.H."/>
            <person name="McCulloch K.J."/>
            <person name="Mathew T."/>
            <person name="Morton B."/>
            <person name="Muzny D.M."/>
            <person name="Neunemann D."/>
            <person name="Ongeri F."/>
            <person name="Pauchet Y."/>
            <person name="Pu L.L."/>
            <person name="Pyrousis I."/>
            <person name="Rao X.J."/>
            <person name="Redding A."/>
            <person name="Roesel C."/>
            <person name="Sanchez-Gracia A."/>
            <person name="Schaack S."/>
            <person name="Shukla A."/>
            <person name="Tetreau G."/>
            <person name="Wang Y."/>
            <person name="Xiong G.H."/>
            <person name="Traut W."/>
            <person name="Walsh T.K."/>
            <person name="Worley K.C."/>
            <person name="Wu D."/>
            <person name="Wu W."/>
            <person name="Wu Y.Q."/>
            <person name="Zhang X."/>
            <person name="Zou Z."/>
            <person name="Zucker H."/>
            <person name="Briscoe A.D."/>
            <person name="Burmester T."/>
            <person name="Clem R.J."/>
            <person name="Feyereisen R."/>
            <person name="Grimmelikhuijzen C.J.P."/>
            <person name="Hamodrakas S.J."/>
            <person name="Hansson B.S."/>
            <person name="Huguet E."/>
            <person name="Jermiin L.S."/>
            <person name="Lan Q."/>
            <person name="Lehman H.K."/>
            <person name="Lorenzen M."/>
            <person name="Merzendorfer H."/>
            <person name="Michalopoulos I."/>
            <person name="Morton D.B."/>
            <person name="Muthukrishnan S."/>
            <person name="Oakeshott J.G."/>
            <person name="Palmer W."/>
            <person name="Park Y."/>
            <person name="Passarelli A.L."/>
            <person name="Rozas J."/>
            <person name="Schwartz L.M."/>
            <person name="Smith W."/>
            <person name="Southgate A."/>
            <person name="Vilcinskas A."/>
            <person name="Vogt R."/>
            <person name="Wang P."/>
            <person name="Werren J."/>
            <person name="Yu X.Q."/>
            <person name="Zhou J.J."/>
            <person name="Brown S.J."/>
            <person name="Scherer S.E."/>
            <person name="Richards S."/>
            <person name="Blissard G.W."/>
        </authorList>
    </citation>
    <scope>NUCLEOTIDE SEQUENCE</scope>
</reference>
<dbReference type="Proteomes" id="UP000791440">
    <property type="component" value="Unassembled WGS sequence"/>
</dbReference>
<dbReference type="SMART" id="SM01132">
    <property type="entry name" value="DIL"/>
    <property type="match status" value="1"/>
</dbReference>
<feature type="compositionally biased region" description="Low complexity" evidence="1">
    <location>
        <begin position="942"/>
        <end position="960"/>
    </location>
</feature>
<reference evidence="4" key="2">
    <citation type="submission" date="2020-12" db="EMBL/GenBank/DDBJ databases">
        <authorList>
            <person name="Kanost M."/>
        </authorList>
    </citation>
    <scope>NUCLEOTIDE SEQUENCE</scope>
</reference>
<feature type="domain" description="PDZ" evidence="2">
    <location>
        <begin position="194"/>
        <end position="279"/>
    </location>
</feature>
<keyword evidence="5" id="KW-1185">Reference proteome</keyword>
<feature type="compositionally biased region" description="Low complexity" evidence="1">
    <location>
        <begin position="486"/>
        <end position="525"/>
    </location>
</feature>
<dbReference type="PROSITE" id="PS51126">
    <property type="entry name" value="DILUTE"/>
    <property type="match status" value="1"/>
</dbReference>
<feature type="compositionally biased region" description="Low complexity" evidence="1">
    <location>
        <begin position="621"/>
        <end position="631"/>
    </location>
</feature>
<evidence type="ECO:0000313" key="4">
    <source>
        <dbReference type="EMBL" id="KAG6456439.1"/>
    </source>
</evidence>
<name>A0A922CS91_MANSE</name>
<dbReference type="AlphaFoldDB" id="A0A922CS91"/>
<feature type="compositionally biased region" description="Basic and acidic residues" evidence="1">
    <location>
        <begin position="968"/>
        <end position="982"/>
    </location>
</feature>
<proteinExistence type="predicted"/>
<feature type="compositionally biased region" description="Acidic residues" evidence="1">
    <location>
        <begin position="730"/>
        <end position="739"/>
    </location>
</feature>
<dbReference type="FunFam" id="2.30.42.10:FF:000032">
    <property type="entry name" value="Afadin isoform A"/>
    <property type="match status" value="1"/>
</dbReference>
<feature type="compositionally biased region" description="Polar residues" evidence="1">
    <location>
        <begin position="782"/>
        <end position="791"/>
    </location>
</feature>
<sequence length="1020" mass="109497">MLKCKLLISEPGSVSARWGAALSARLAQLASWAERQGLELAADCHLARTHQAARLIQGEYRTGEEVCAALATCFKLNSAQVRALLAPLVTPDVLEAAVAHARALADELCRADGREIEAEERWWLGAGLLIPADGFSAEVVRGVPPGLAEFVAPLQRGGLCRLALQAHAPGAWTVYMPPPAATRPRAPPAPPLSIVHLHKNSNGMGLSIVAAKGAGQSKLGIYIKSVVPGGAAAADGRLAAGDQLLSVDGQSLVGITQEKAAEYLVRTGPTVTLEVAKQGAMLHGLATLLHQPAYNQRQAGTGGVAGGVAGGGAVRRASERDLPARLAAEPVKPSKSTPALHHAASPPVTMPHTTSMSPGAAGSPSAWPSKSRSSHNLSTPAHHDGFYQNLSTVHSQHHALQDRWSSLRSSTGSNRPQSAHFSAATQEQTPDSPSHQQTAQSSAMSARAAKLAEMSEEAARRHAPHQPHRPPALLPHHHPQYNHHAYGQQPQPQSQGPQTSQYQHQPHQHQQMQQHQHQQQHQQLQQQHQQLQQQQQQLQQQQQQLQQHQQLQQQLQPAGSPHAPPHSHQQIYQHIQPPRYEWHPPGPPSPQRSQPPVAPKPQTIRRTDMEMEEQIHQTLASSPPQSTSSVQPDDERYVASALEPPAVSVYLAGGPGAATRPAPAHNPWQREERERQVEAMRAAARLRRDATIAHLVSLGGARTAMQSQQLRSLQLEREFELRATMHDQEEGGAAEDGIEEERRSPSPRSETERAPSAPAPAPAPAHTPLAPVSSPHPPKSILKTNTRSEITNGYVHETTYEESSRMSEMSTAMSGLSMNSAASSSNVAVAGAGASGAPAPPARGSSFAVMAERARALSPPRPDRTPIDAAPPPQSPVNTTRDKRVSFHERAQSAAPPQPQPSPPAPPAPPAPPTSSPPPLHDTPPREDPDRFIEEAENMLASPVSPTTPVSPSGPVTHTPGVIGAQEVYRDPRTRRLAEQRARASAAPVPEQLSFKEKMKMFALESGEATTPKDKTSFFR</sequence>
<feature type="region of interest" description="Disordered" evidence="1">
    <location>
        <begin position="329"/>
        <end position="385"/>
    </location>
</feature>
<feature type="region of interest" description="Disordered" evidence="1">
    <location>
        <begin position="401"/>
        <end position="525"/>
    </location>
</feature>
<feature type="compositionally biased region" description="Low complexity" evidence="1">
    <location>
        <begin position="355"/>
        <end position="371"/>
    </location>
</feature>
<dbReference type="SMART" id="SM00228">
    <property type="entry name" value="PDZ"/>
    <property type="match status" value="1"/>
</dbReference>
<evidence type="ECO:0000259" key="3">
    <source>
        <dbReference type="PROSITE" id="PS51126"/>
    </source>
</evidence>
<feature type="compositionally biased region" description="Basic and acidic residues" evidence="1">
    <location>
        <begin position="740"/>
        <end position="753"/>
    </location>
</feature>
<dbReference type="InterPro" id="IPR002710">
    <property type="entry name" value="Dilute_dom"/>
</dbReference>
<gene>
    <name evidence="4" type="ORF">O3G_MSEX009735</name>
</gene>
<dbReference type="PANTHER" id="PTHR10398">
    <property type="entry name" value="AFADIN"/>
    <property type="match status" value="1"/>
</dbReference>
<feature type="region of interest" description="Disordered" evidence="1">
    <location>
        <begin position="726"/>
        <end position="991"/>
    </location>
</feature>
<feature type="compositionally biased region" description="Polar residues" evidence="1">
    <location>
        <begin position="403"/>
        <end position="444"/>
    </location>
</feature>
<evidence type="ECO:0000313" key="5">
    <source>
        <dbReference type="Proteomes" id="UP000791440"/>
    </source>
</evidence>
<evidence type="ECO:0000259" key="2">
    <source>
        <dbReference type="PROSITE" id="PS50106"/>
    </source>
</evidence>
<feature type="compositionally biased region" description="Basic and acidic residues" evidence="1">
    <location>
        <begin position="605"/>
        <end position="615"/>
    </location>
</feature>
<dbReference type="InterPro" id="IPR001478">
    <property type="entry name" value="PDZ"/>
</dbReference>
<dbReference type="PANTHER" id="PTHR10398:SF2">
    <property type="entry name" value="AFADIN"/>
    <property type="match status" value="1"/>
</dbReference>
<organism evidence="4 5">
    <name type="scientific">Manduca sexta</name>
    <name type="common">Tobacco hawkmoth</name>
    <name type="synonym">Tobacco hornworm</name>
    <dbReference type="NCBI Taxonomy" id="7130"/>
    <lineage>
        <taxon>Eukaryota</taxon>
        <taxon>Metazoa</taxon>
        <taxon>Ecdysozoa</taxon>
        <taxon>Arthropoda</taxon>
        <taxon>Hexapoda</taxon>
        <taxon>Insecta</taxon>
        <taxon>Pterygota</taxon>
        <taxon>Neoptera</taxon>
        <taxon>Endopterygota</taxon>
        <taxon>Lepidoptera</taxon>
        <taxon>Glossata</taxon>
        <taxon>Ditrysia</taxon>
        <taxon>Bombycoidea</taxon>
        <taxon>Sphingidae</taxon>
        <taxon>Sphinginae</taxon>
        <taxon>Sphingini</taxon>
        <taxon>Manduca</taxon>
    </lineage>
</organism>
<feature type="compositionally biased region" description="Basic and acidic residues" evidence="1">
    <location>
        <begin position="923"/>
        <end position="934"/>
    </location>
</feature>
<dbReference type="Pfam" id="PF01843">
    <property type="entry name" value="DIL"/>
    <property type="match status" value="1"/>
</dbReference>
<dbReference type="InterPro" id="IPR028842">
    <property type="entry name" value="Afadin"/>
</dbReference>
<protein>
    <recommendedName>
        <fullName evidence="6">PDZ domain-containing protein</fullName>
    </recommendedName>
</protein>
<dbReference type="PROSITE" id="PS50106">
    <property type="entry name" value="PDZ"/>
    <property type="match status" value="1"/>
</dbReference>
<dbReference type="Pfam" id="PF00595">
    <property type="entry name" value="PDZ"/>
    <property type="match status" value="1"/>
</dbReference>
<feature type="compositionally biased region" description="Pro residues" evidence="1">
    <location>
        <begin position="896"/>
        <end position="922"/>
    </location>
</feature>